<evidence type="ECO:0000259" key="3">
    <source>
        <dbReference type="Pfam" id="PF17836"/>
    </source>
</evidence>
<sequence length="211" mass="21580">MSGIYVLGAGGHGKVVISTIRAMGLEVEAVLDDDRSLWGSYLSGVEVTGPIDSLRGKKNPKAIIAIGINHIREKIATRLDEVEWISAIHPSAVIDGSVKIGPGTAIFAGAVVQPDSTVGNHVIINTGATVDHDCVLEDFVHIAPGCHLAGNVSLRRGAFMGIGSCAVPGTTVGPWTTVGAGGAVIADLPGNAVAVGVPAKEITALPSKRNR</sequence>
<dbReference type="Pfam" id="PF17836">
    <property type="entry name" value="PglD_N"/>
    <property type="match status" value="1"/>
</dbReference>
<feature type="site" description="Increases basicity of active site His" evidence="1">
    <location>
        <position position="133"/>
    </location>
</feature>
<evidence type="ECO:0000313" key="5">
    <source>
        <dbReference type="Proteomes" id="UP000193355"/>
    </source>
</evidence>
<feature type="binding site" evidence="2">
    <location>
        <position position="141"/>
    </location>
    <ligand>
        <name>acetyl-CoA</name>
        <dbReference type="ChEBI" id="CHEBI:57288"/>
    </ligand>
</feature>
<evidence type="ECO:0000256" key="1">
    <source>
        <dbReference type="PIRSR" id="PIRSR620019-1"/>
    </source>
</evidence>
<dbReference type="InterPro" id="IPR050179">
    <property type="entry name" value="Trans_hexapeptide_repeat"/>
</dbReference>
<dbReference type="Gene3D" id="2.160.10.10">
    <property type="entry name" value="Hexapeptide repeat proteins"/>
    <property type="match status" value="1"/>
</dbReference>
<reference evidence="5" key="1">
    <citation type="submission" date="2017-04" db="EMBL/GenBank/DDBJ databases">
        <authorList>
            <person name="Varghese N."/>
            <person name="Submissions S."/>
        </authorList>
    </citation>
    <scope>NUCLEOTIDE SEQUENCE [LARGE SCALE GENOMIC DNA]</scope>
    <source>
        <strain evidence="5">USBA 82</strain>
    </source>
</reference>
<dbReference type="SUPFAM" id="SSF51161">
    <property type="entry name" value="Trimeric LpxA-like enzymes"/>
    <property type="match status" value="1"/>
</dbReference>
<evidence type="ECO:0000313" key="4">
    <source>
        <dbReference type="EMBL" id="SMG17014.1"/>
    </source>
</evidence>
<dbReference type="Gene3D" id="3.40.50.20">
    <property type="match status" value="1"/>
</dbReference>
<dbReference type="Proteomes" id="UP000193355">
    <property type="component" value="Unassembled WGS sequence"/>
</dbReference>
<dbReference type="InterPro" id="IPR020019">
    <property type="entry name" value="AcTrfase_PglD-like"/>
</dbReference>
<dbReference type="CDD" id="cd03360">
    <property type="entry name" value="LbH_AT_putative"/>
    <property type="match status" value="1"/>
</dbReference>
<dbReference type="Pfam" id="PF00132">
    <property type="entry name" value="Hexapep"/>
    <property type="match status" value="1"/>
</dbReference>
<organism evidence="4 5">
    <name type="scientific">Dethiosulfovibrio salsuginis</name>
    <dbReference type="NCBI Taxonomy" id="561720"/>
    <lineage>
        <taxon>Bacteria</taxon>
        <taxon>Thermotogati</taxon>
        <taxon>Synergistota</taxon>
        <taxon>Synergistia</taxon>
        <taxon>Synergistales</taxon>
        <taxon>Dethiosulfovibrionaceae</taxon>
        <taxon>Dethiosulfovibrio</taxon>
    </lineage>
</organism>
<dbReference type="OrthoDB" id="9794407at2"/>
<feature type="domain" description="PglD N-terminal" evidence="3">
    <location>
        <begin position="4"/>
        <end position="79"/>
    </location>
</feature>
<evidence type="ECO:0000256" key="2">
    <source>
        <dbReference type="PIRSR" id="PIRSR620019-2"/>
    </source>
</evidence>
<dbReference type="InterPro" id="IPR001451">
    <property type="entry name" value="Hexapep"/>
</dbReference>
<gene>
    <name evidence="4" type="ORF">SAMN06275492_10431</name>
</gene>
<keyword evidence="4" id="KW-0012">Acyltransferase</keyword>
<dbReference type="AlphaFoldDB" id="A0A1X7IQB8"/>
<dbReference type="RefSeq" id="WP_085543849.1">
    <property type="nucleotide sequence ID" value="NZ_FXBB01000004.1"/>
</dbReference>
<dbReference type="InterPro" id="IPR041561">
    <property type="entry name" value="PglD_N"/>
</dbReference>
<dbReference type="PANTHER" id="PTHR43300:SF7">
    <property type="entry name" value="UDP-N-ACETYLBACILLOSAMINE N-ACETYLTRANSFERASE"/>
    <property type="match status" value="1"/>
</dbReference>
<dbReference type="NCBIfam" id="TIGR03570">
    <property type="entry name" value="NeuD_NnaD"/>
    <property type="match status" value="1"/>
</dbReference>
<dbReference type="STRING" id="561720.SAMN06275492_10431"/>
<proteinExistence type="predicted"/>
<protein>
    <submittedName>
        <fullName evidence="4">Sugar O-acyltransferase, sialic acid O-acetyltransferase NeuD family</fullName>
    </submittedName>
</protein>
<keyword evidence="5" id="KW-1185">Reference proteome</keyword>
<feature type="active site" description="Proton acceptor" evidence="1">
    <location>
        <position position="132"/>
    </location>
</feature>
<dbReference type="PANTHER" id="PTHR43300">
    <property type="entry name" value="ACETYLTRANSFERASE"/>
    <property type="match status" value="1"/>
</dbReference>
<dbReference type="EMBL" id="FXBB01000004">
    <property type="protein sequence ID" value="SMG17014.1"/>
    <property type="molecule type" value="Genomic_DNA"/>
</dbReference>
<name>A0A1X7IQB8_9BACT</name>
<accession>A0A1X7IQB8</accession>
<feature type="binding site" evidence="2">
    <location>
        <position position="67"/>
    </location>
    <ligand>
        <name>substrate</name>
    </ligand>
</feature>
<keyword evidence="4" id="KW-0808">Transferase</keyword>
<feature type="binding site" evidence="2">
    <location>
        <position position="162"/>
    </location>
    <ligand>
        <name>acetyl-CoA</name>
        <dbReference type="ChEBI" id="CHEBI:57288"/>
    </ligand>
</feature>
<dbReference type="GO" id="GO:0016746">
    <property type="term" value="F:acyltransferase activity"/>
    <property type="evidence" value="ECO:0007669"/>
    <property type="project" value="UniProtKB-KW"/>
</dbReference>
<dbReference type="InterPro" id="IPR011004">
    <property type="entry name" value="Trimer_LpxA-like_sf"/>
</dbReference>